<comment type="caution">
    <text evidence="2">The sequence shown here is derived from an EMBL/GenBank/DDBJ whole genome shotgun (WGS) entry which is preliminary data.</text>
</comment>
<evidence type="ECO:0000313" key="3">
    <source>
        <dbReference type="Proteomes" id="UP000250321"/>
    </source>
</evidence>
<dbReference type="STRING" id="2094558.A0A314XSJ8"/>
<dbReference type="Proteomes" id="UP000250321">
    <property type="component" value="Unassembled WGS sequence"/>
</dbReference>
<sequence length="131" mass="15261">MQFLNDIMNSGSFCYKFPSSIIYIMYLILVYIWPKFLIFFFLRQVEEAFAFWGTPEGDLVHPAECMLQLLEKVRCHRDNVDGNVCTVMVTTLVLEGWQRKLDPGYKVMQTLLLKADWAKSLSYMTEGLMAP</sequence>
<keyword evidence="2" id="KW-0418">Kinase</keyword>
<dbReference type="PANTHER" id="PTHR45890">
    <property type="entry name" value="AARF DOMAIN CONTAINING KINASE 2 (PREDICTED)"/>
    <property type="match status" value="1"/>
</dbReference>
<keyword evidence="1" id="KW-1133">Transmembrane helix</keyword>
<dbReference type="PANTHER" id="PTHR45890:SF1">
    <property type="entry name" value="AARF DOMAIN CONTAINING KINASE 2"/>
    <property type="match status" value="1"/>
</dbReference>
<dbReference type="GO" id="GO:0016301">
    <property type="term" value="F:kinase activity"/>
    <property type="evidence" value="ECO:0007669"/>
    <property type="project" value="UniProtKB-KW"/>
</dbReference>
<evidence type="ECO:0000256" key="1">
    <source>
        <dbReference type="SAM" id="Phobius"/>
    </source>
</evidence>
<feature type="transmembrane region" description="Helical" evidence="1">
    <location>
        <begin position="20"/>
        <end position="42"/>
    </location>
</feature>
<dbReference type="InterPro" id="IPR052402">
    <property type="entry name" value="ADCK_kinase"/>
</dbReference>
<keyword evidence="1" id="KW-0812">Transmembrane</keyword>
<proteinExistence type="predicted"/>
<evidence type="ECO:0000313" key="2">
    <source>
        <dbReference type="EMBL" id="PQP94650.1"/>
    </source>
</evidence>
<keyword evidence="3" id="KW-1185">Reference proteome</keyword>
<name>A0A314XSJ8_PRUYE</name>
<dbReference type="EMBL" id="PJQY01002333">
    <property type="protein sequence ID" value="PQP94650.1"/>
    <property type="molecule type" value="Genomic_DNA"/>
</dbReference>
<gene>
    <name evidence="2" type="ORF">Pyn_29768</name>
</gene>
<dbReference type="OrthoDB" id="1290869at2759"/>
<organism evidence="2 3">
    <name type="scientific">Prunus yedoensis var. nudiflora</name>
    <dbReference type="NCBI Taxonomy" id="2094558"/>
    <lineage>
        <taxon>Eukaryota</taxon>
        <taxon>Viridiplantae</taxon>
        <taxon>Streptophyta</taxon>
        <taxon>Embryophyta</taxon>
        <taxon>Tracheophyta</taxon>
        <taxon>Spermatophyta</taxon>
        <taxon>Magnoliopsida</taxon>
        <taxon>eudicotyledons</taxon>
        <taxon>Gunneridae</taxon>
        <taxon>Pentapetalae</taxon>
        <taxon>rosids</taxon>
        <taxon>fabids</taxon>
        <taxon>Rosales</taxon>
        <taxon>Rosaceae</taxon>
        <taxon>Amygdaloideae</taxon>
        <taxon>Amygdaleae</taxon>
        <taxon>Prunus</taxon>
    </lineage>
</organism>
<accession>A0A314XSJ8</accession>
<dbReference type="AlphaFoldDB" id="A0A314XSJ8"/>
<keyword evidence="2" id="KW-0808">Transferase</keyword>
<reference evidence="2 3" key="1">
    <citation type="submission" date="2018-02" db="EMBL/GenBank/DDBJ databases">
        <title>Draft genome of wild Prunus yedoensis var. nudiflora.</title>
        <authorList>
            <person name="Baek S."/>
            <person name="Kim J.-H."/>
            <person name="Choi K."/>
            <person name="Kim G.-B."/>
            <person name="Cho A."/>
            <person name="Jang H."/>
            <person name="Shin C.-H."/>
            <person name="Yu H.-J."/>
            <person name="Mun J.-H."/>
        </authorList>
    </citation>
    <scope>NUCLEOTIDE SEQUENCE [LARGE SCALE GENOMIC DNA]</scope>
    <source>
        <strain evidence="3">cv. Jeju island</strain>
        <tissue evidence="2">Leaf</tissue>
    </source>
</reference>
<keyword evidence="1" id="KW-0472">Membrane</keyword>
<protein>
    <submittedName>
        <fullName evidence="2">Putative serine/threonine-protein kinase abkC</fullName>
    </submittedName>
</protein>